<dbReference type="KEGG" id="bcx:BCA_5266"/>
<dbReference type="Proteomes" id="UP000002210">
    <property type="component" value="Chromosome"/>
</dbReference>
<name>A0A158RNH7_BACC3</name>
<dbReference type="EMBL" id="CP001407">
    <property type="protein sequence ID" value="ACO28652.1"/>
    <property type="molecule type" value="Genomic_DNA"/>
</dbReference>
<evidence type="ECO:0000313" key="1">
    <source>
        <dbReference type="EMBL" id="ACO28652.1"/>
    </source>
</evidence>
<dbReference type="AlphaFoldDB" id="A0A158RNH7"/>
<evidence type="ECO:0000313" key="2">
    <source>
        <dbReference type="Proteomes" id="UP000002210"/>
    </source>
</evidence>
<gene>
    <name evidence="1" type="ordered locus">BCA_5266</name>
</gene>
<protein>
    <submittedName>
        <fullName evidence="1">Uncharacterized protein</fullName>
    </submittedName>
</protein>
<reference evidence="1 2" key="1">
    <citation type="submission" date="2009-02" db="EMBL/GenBank/DDBJ databases">
        <title>Genome sequence of Bacillus cereus 03BB102.</title>
        <authorList>
            <person name="Dodson R.J."/>
            <person name="Jackson P."/>
            <person name="Munk A.C."/>
            <person name="Brettin T."/>
            <person name="Bruce D."/>
            <person name="Detter C."/>
            <person name="Tapia R."/>
            <person name="Han C."/>
            <person name="Sutton G."/>
            <person name="Sims D."/>
        </authorList>
    </citation>
    <scope>NUCLEOTIDE SEQUENCE [LARGE SCALE GENOMIC DNA]</scope>
    <source>
        <strain evidence="1 2">03BB102</strain>
    </source>
</reference>
<organism evidence="1 2">
    <name type="scientific">Bacillus cereus (strain 03BB102)</name>
    <dbReference type="NCBI Taxonomy" id="572264"/>
    <lineage>
        <taxon>Bacteria</taxon>
        <taxon>Bacillati</taxon>
        <taxon>Bacillota</taxon>
        <taxon>Bacilli</taxon>
        <taxon>Bacillales</taxon>
        <taxon>Bacillaceae</taxon>
        <taxon>Bacillus</taxon>
        <taxon>Bacillus cereus group</taxon>
    </lineage>
</organism>
<dbReference type="RefSeq" id="WP_001180695.1">
    <property type="nucleotide sequence ID" value="NC_012472.1"/>
</dbReference>
<proteinExistence type="predicted"/>
<dbReference type="PATRIC" id="fig|572264.18.peg.5189"/>
<sequence>MQNNNVNDLINAIHDALKANGRTEFHELLRLVNVGRTARDRYTEGELQKALHMMENAGFVDEKREYSINQNK</sequence>
<accession>A0A158RNH7</accession>